<keyword evidence="2" id="KW-0808">Transferase</keyword>
<accession>K2Q509</accession>
<dbReference type="Proteomes" id="UP000007364">
    <property type="component" value="Unassembled WGS sequence"/>
</dbReference>
<feature type="coiled-coil region" evidence="1">
    <location>
        <begin position="43"/>
        <end position="70"/>
    </location>
</feature>
<proteinExistence type="predicted"/>
<dbReference type="eggNOG" id="ENOG5032RM9">
    <property type="taxonomic scope" value="Bacteria"/>
</dbReference>
<comment type="caution">
    <text evidence="2">The sequence shown here is derived from an EMBL/GenBank/DDBJ whole genome shotgun (WGS) entry which is preliminary data.</text>
</comment>
<dbReference type="EMBL" id="AMSG01000004">
    <property type="protein sequence ID" value="EKF55936.1"/>
    <property type="molecule type" value="Genomic_DNA"/>
</dbReference>
<reference evidence="2 3" key="1">
    <citation type="journal article" date="2012" name="J. Bacteriol.">
        <title>Genome Sequence of Galbibacter marinum Type Strain ck-I2-15.</title>
        <authorList>
            <person name="Lai Q."/>
            <person name="Li C."/>
            <person name="Shao Z."/>
        </authorList>
    </citation>
    <scope>NUCLEOTIDE SEQUENCE [LARGE SCALE GENOMIC DNA]</scope>
    <source>
        <strain evidence="3">ck-I2-15</strain>
    </source>
</reference>
<keyword evidence="1" id="KW-0175">Coiled coil</keyword>
<keyword evidence="2" id="KW-0489">Methyltransferase</keyword>
<dbReference type="RefSeq" id="WP_008990926.1">
    <property type="nucleotide sequence ID" value="NZ_AMSG01000004.1"/>
</dbReference>
<dbReference type="OrthoDB" id="1132266at2"/>
<organism evidence="2 3">
    <name type="scientific">Galbibacter marinus</name>
    <dbReference type="NCBI Taxonomy" id="555500"/>
    <lineage>
        <taxon>Bacteria</taxon>
        <taxon>Pseudomonadati</taxon>
        <taxon>Bacteroidota</taxon>
        <taxon>Flavobacteriia</taxon>
        <taxon>Flavobacteriales</taxon>
        <taxon>Flavobacteriaceae</taxon>
        <taxon>Galbibacter</taxon>
    </lineage>
</organism>
<dbReference type="STRING" id="555500.I215_05270"/>
<evidence type="ECO:0000313" key="3">
    <source>
        <dbReference type="Proteomes" id="UP000007364"/>
    </source>
</evidence>
<gene>
    <name evidence="2" type="ORF">I215_05270</name>
</gene>
<dbReference type="GO" id="GO:0032259">
    <property type="term" value="P:methylation"/>
    <property type="evidence" value="ECO:0007669"/>
    <property type="project" value="UniProtKB-KW"/>
</dbReference>
<dbReference type="Pfam" id="PF19579">
    <property type="entry name" value="FtsL_2"/>
    <property type="match status" value="1"/>
</dbReference>
<keyword evidence="3" id="KW-1185">Reference proteome</keyword>
<name>K2Q509_9FLAO</name>
<sequence length="106" mass="12088">MREGILDILKGKFLVSDDAFKNWRFILFASTLAVIMISSAHNADKKVHELAKLNNRVLELRSEFVDVRTQVQQVRLESHITSKVEFMGLKPSLNPPKKIKVVGDNK</sequence>
<dbReference type="AlphaFoldDB" id="K2Q509"/>
<protein>
    <submittedName>
        <fullName evidence="2">S-adenosyl-methyltransferase MraW</fullName>
    </submittedName>
</protein>
<dbReference type="InterPro" id="IPR045755">
    <property type="entry name" value="FtsL-like"/>
</dbReference>
<evidence type="ECO:0000313" key="2">
    <source>
        <dbReference type="EMBL" id="EKF55936.1"/>
    </source>
</evidence>
<dbReference type="GO" id="GO:0008168">
    <property type="term" value="F:methyltransferase activity"/>
    <property type="evidence" value="ECO:0007669"/>
    <property type="project" value="UniProtKB-KW"/>
</dbReference>
<dbReference type="PATRIC" id="fig|555500.3.peg.1088"/>
<evidence type="ECO:0000256" key="1">
    <source>
        <dbReference type="SAM" id="Coils"/>
    </source>
</evidence>